<comment type="subcellular location">
    <subcellularLocation>
        <location evidence="1">Nucleus</location>
    </subcellularLocation>
</comment>
<evidence type="ECO:0000256" key="5">
    <source>
        <dbReference type="ARBA" id="ARBA00023242"/>
    </source>
</evidence>
<dbReference type="PANTHER" id="PTHR47338:SF10">
    <property type="entry name" value="TRANSCRIPTION FACTOR DOMAIN-CONTAINING PROTEIN-RELATED"/>
    <property type="match status" value="1"/>
</dbReference>
<keyword evidence="9" id="KW-1185">Reference proteome</keyword>
<dbReference type="PANTHER" id="PTHR47338">
    <property type="entry name" value="ZN(II)2CYS6 TRANSCRIPTION FACTOR (EUROFUNG)-RELATED"/>
    <property type="match status" value="1"/>
</dbReference>
<reference evidence="8 9" key="1">
    <citation type="journal article" date="2024" name="IMA Fungus">
        <title>IMA Genome - F19 : A genome assembly and annotation guide to empower mycologists, including annotated draft genome sequences of Ceratocystis pirilliformis, Diaporthe australafricana, Fusarium ophioides, Paecilomyces lecythidis, and Sporothrix stenoceras.</title>
        <authorList>
            <person name="Aylward J."/>
            <person name="Wilson A.M."/>
            <person name="Visagie C.M."/>
            <person name="Spraker J."/>
            <person name="Barnes I."/>
            <person name="Buitendag C."/>
            <person name="Ceriani C."/>
            <person name="Del Mar Angel L."/>
            <person name="du Plessis D."/>
            <person name="Fuchs T."/>
            <person name="Gasser K."/>
            <person name="Kramer D."/>
            <person name="Li W."/>
            <person name="Munsamy K."/>
            <person name="Piso A."/>
            <person name="Price J.L."/>
            <person name="Sonnekus B."/>
            <person name="Thomas C."/>
            <person name="van der Nest A."/>
            <person name="van Dijk A."/>
            <person name="van Heerden A."/>
            <person name="van Vuuren N."/>
            <person name="Yilmaz N."/>
            <person name="Duong T.A."/>
            <person name="van der Merwe N.A."/>
            <person name="Wingfield M.J."/>
            <person name="Wingfield B.D."/>
        </authorList>
    </citation>
    <scope>NUCLEOTIDE SEQUENCE [LARGE SCALE GENOMIC DNA]</scope>
    <source>
        <strain evidence="8 9">CMW 18300</strain>
    </source>
</reference>
<keyword evidence="2" id="KW-0479">Metal-binding</keyword>
<name>A0ABR3WT07_9PEZI</name>
<protein>
    <recommendedName>
        <fullName evidence="7">Xylanolytic transcriptional activator regulatory domain-containing protein</fullName>
    </recommendedName>
</protein>
<gene>
    <name evidence="8" type="ORF">Daus18300_006642</name>
</gene>
<evidence type="ECO:0000313" key="9">
    <source>
        <dbReference type="Proteomes" id="UP001583177"/>
    </source>
</evidence>
<evidence type="ECO:0000313" key="8">
    <source>
        <dbReference type="EMBL" id="KAL1866698.1"/>
    </source>
</evidence>
<dbReference type="InterPro" id="IPR050815">
    <property type="entry name" value="TF_fung"/>
</dbReference>
<sequence length="459" mass="51326">MGGTESVFQFSPSVEDQAKNVTPRDKLNHLFEAYFSIVQKHLPLINREEFLEQTLPRADHQSNALQYAVAMSGAVATQQPESLCEQYYASARYHLEKAETQTDDSSMLNLQTVQAMILLVRFEFCCKARPRAFLNTARLMQLVNLMGYDNLDGQQARPVSSENGSHSRVSSQGQSNAKLQHERLAFWIAYAIYCNYSTDLTYCGPIEADQVQTLLPCEPSSSLQGISLSTALKSMPAEDMMPLSWLVLALRLAGQTEKHVRMTKQNIGRTGALDYNFCFNHEKIETKIAAILSTLSSSLADPENELGVLTILVVLGARISLYKAAIVNSQKAEFLSPVISECQKISLATASEMCDVLLQVNALRDDKVPVYREMSLFILPPLAIAAETQLSLLRQRTRDTGFSTYHTNRETRHALEITCAAIEAFRCSTGQYEPLFRECKDALRAHSLGKPWEKPHDRG</sequence>
<evidence type="ECO:0000259" key="7">
    <source>
        <dbReference type="Pfam" id="PF04082"/>
    </source>
</evidence>
<evidence type="ECO:0000256" key="4">
    <source>
        <dbReference type="ARBA" id="ARBA00023163"/>
    </source>
</evidence>
<dbReference type="CDD" id="cd12148">
    <property type="entry name" value="fungal_TF_MHR"/>
    <property type="match status" value="1"/>
</dbReference>
<comment type="caution">
    <text evidence="8">The sequence shown here is derived from an EMBL/GenBank/DDBJ whole genome shotgun (WGS) entry which is preliminary data.</text>
</comment>
<keyword evidence="5" id="KW-0539">Nucleus</keyword>
<dbReference type="EMBL" id="JAWRVE010000054">
    <property type="protein sequence ID" value="KAL1866698.1"/>
    <property type="molecule type" value="Genomic_DNA"/>
</dbReference>
<accession>A0ABR3WT07</accession>
<dbReference type="InterPro" id="IPR007219">
    <property type="entry name" value="XnlR_reg_dom"/>
</dbReference>
<dbReference type="Pfam" id="PF04082">
    <property type="entry name" value="Fungal_trans"/>
    <property type="match status" value="1"/>
</dbReference>
<feature type="compositionally biased region" description="Polar residues" evidence="6">
    <location>
        <begin position="157"/>
        <end position="174"/>
    </location>
</feature>
<feature type="region of interest" description="Disordered" evidence="6">
    <location>
        <begin position="154"/>
        <end position="174"/>
    </location>
</feature>
<feature type="domain" description="Xylanolytic transcriptional activator regulatory" evidence="7">
    <location>
        <begin position="33"/>
        <end position="220"/>
    </location>
</feature>
<evidence type="ECO:0000256" key="3">
    <source>
        <dbReference type="ARBA" id="ARBA00023015"/>
    </source>
</evidence>
<evidence type="ECO:0000256" key="6">
    <source>
        <dbReference type="SAM" id="MobiDB-lite"/>
    </source>
</evidence>
<dbReference type="Proteomes" id="UP001583177">
    <property type="component" value="Unassembled WGS sequence"/>
</dbReference>
<keyword evidence="4" id="KW-0804">Transcription</keyword>
<proteinExistence type="predicted"/>
<evidence type="ECO:0000256" key="2">
    <source>
        <dbReference type="ARBA" id="ARBA00022723"/>
    </source>
</evidence>
<organism evidence="8 9">
    <name type="scientific">Diaporthe australafricana</name>
    <dbReference type="NCBI Taxonomy" id="127596"/>
    <lineage>
        <taxon>Eukaryota</taxon>
        <taxon>Fungi</taxon>
        <taxon>Dikarya</taxon>
        <taxon>Ascomycota</taxon>
        <taxon>Pezizomycotina</taxon>
        <taxon>Sordariomycetes</taxon>
        <taxon>Sordariomycetidae</taxon>
        <taxon>Diaporthales</taxon>
        <taxon>Diaporthaceae</taxon>
        <taxon>Diaporthe</taxon>
    </lineage>
</organism>
<keyword evidence="3" id="KW-0805">Transcription regulation</keyword>
<evidence type="ECO:0000256" key="1">
    <source>
        <dbReference type="ARBA" id="ARBA00004123"/>
    </source>
</evidence>